<keyword evidence="3" id="KW-0540">Nuclease</keyword>
<dbReference type="SUPFAM" id="SSF52540">
    <property type="entry name" value="P-loop containing nucleoside triphosphate hydrolases"/>
    <property type="match status" value="1"/>
</dbReference>
<gene>
    <name evidence="3" type="ORF">BHX94_12610</name>
</gene>
<dbReference type="InterPro" id="IPR051396">
    <property type="entry name" value="Bact_Antivir_Def_Nuclease"/>
</dbReference>
<name>A0A327ZZG9_9STAP</name>
<dbReference type="AlphaFoldDB" id="A0A327ZZG9"/>
<dbReference type="InterPro" id="IPR027417">
    <property type="entry name" value="P-loop_NTPase"/>
</dbReference>
<geneLocation type="plasmid" evidence="4">
    <name>pzkmb2</name>
</geneLocation>
<feature type="domain" description="Endonuclease GajA/Old nuclease/RecF-like AAA" evidence="1">
    <location>
        <begin position="1"/>
        <end position="313"/>
    </location>
</feature>
<keyword evidence="3" id="KW-0255">Endonuclease</keyword>
<keyword evidence="3" id="KW-0378">Hydrolase</keyword>
<dbReference type="Gene3D" id="3.40.50.300">
    <property type="entry name" value="P-loop containing nucleotide triphosphate hydrolases"/>
    <property type="match status" value="1"/>
</dbReference>
<accession>A0A327ZZG9</accession>
<reference evidence="3 4" key="1">
    <citation type="journal article" date="2018" name="Front. Microbiol.">
        <title>Description and Comparative Genomics of Macrococcus caseolyticus subsp. hominis subsp. nov., Macrococcus goetzii sp. nov., Macrococcus epidermidis sp. nov., and Macrococcus bohemicus sp. nov., Novel Macrococci From Human Clinical Material With Virulence Potential and Suspected Uptake of Foreign DNA by Natural Transformation.</title>
        <authorList>
            <person name="Maslanova I."/>
            <person name="Wertheimer Z."/>
            <person name="Sedlacek I."/>
            <person name="Svec P."/>
            <person name="Indrakova A."/>
            <person name="Kovarovic V."/>
            <person name="Schumann P."/>
            <person name="Sproer C."/>
            <person name="Kralova S."/>
            <person name="Sedo O."/>
            <person name="Kristofova L."/>
            <person name="Vrbovska V."/>
            <person name="Fuzik T."/>
            <person name="Petras P."/>
            <person name="Zdrahal Z."/>
            <person name="Ruzickova V."/>
            <person name="Doskar J."/>
            <person name="Pantucek R."/>
        </authorList>
    </citation>
    <scope>NUCLEOTIDE SEQUENCE [LARGE SCALE GENOMIC DNA]</scope>
    <source>
        <strain evidence="3 4">03/115</strain>
        <plasmid evidence="3">pZKMB2</plasmid>
    </source>
</reference>
<sequence length="515" mass="59604">MEISKILIKGFKKFKELNIEFNEHLSVLVGENEVGKSTVLTAIDIVLNQSIFLYNDNSLQRYINLELVDTFFNSKTIESLPKIEIELFLNLSDDIKYADFAGLHYSNSTDTIETGIKFIYEFDSDFISDVNLQEFADNRIIPTDYYKATWNTFQGKSYRRRMSPIKMIYLDNSSIRHDIFGNYARQIYNASIEQKNQRSISSNFKQRLSAFRKDFEDVLTIRNGQKFGLDATKTDILKLLDIYESDISIQDMGKGKENLVRTEMALNNDVFDLVLIDEPESHLSHTRTRQLIESIKSISQGQIVIASHSSLIVNRLNLTNTIIISEYQTKSLGKLDSDTAKYFEKIDNLDVLRFILAKKVILVEGAAEYIILPKLFKIVEKCNIDQCEIDIISMGSISHERYRELSKILNKKIAVITDNDKKEFIFEDDGTFNIYADSSISNWTLEVAFYNENIEFFDKYYSSKKTKPLYNGEPVPKAQAYMLKNKTKNALLIEENLEQLNIPVYLKEAMSWIKK</sequence>
<comment type="caution">
    <text evidence="3">The sequence shown here is derived from an EMBL/GenBank/DDBJ whole genome shotgun (WGS) entry which is preliminary data.</text>
</comment>
<dbReference type="InterPro" id="IPR034139">
    <property type="entry name" value="TOPRIM_OLD"/>
</dbReference>
<dbReference type="GO" id="GO:0004519">
    <property type="term" value="F:endonuclease activity"/>
    <property type="evidence" value="ECO:0007669"/>
    <property type="project" value="UniProtKB-KW"/>
</dbReference>
<dbReference type="EMBL" id="PZJG01000031">
    <property type="protein sequence ID" value="RAK47691.1"/>
    <property type="molecule type" value="Genomic_DNA"/>
</dbReference>
<evidence type="ECO:0000259" key="2">
    <source>
        <dbReference type="Pfam" id="PF20469"/>
    </source>
</evidence>
<evidence type="ECO:0000313" key="4">
    <source>
        <dbReference type="Proteomes" id="UP000249579"/>
    </source>
</evidence>
<dbReference type="InterPro" id="IPR041685">
    <property type="entry name" value="AAA_GajA/Old/RecF-like"/>
</dbReference>
<feature type="domain" description="OLD protein-like TOPRIM" evidence="2">
    <location>
        <begin position="356"/>
        <end position="420"/>
    </location>
</feature>
<dbReference type="PANTHER" id="PTHR43581">
    <property type="entry name" value="ATP/GTP PHOSPHATASE"/>
    <property type="match status" value="1"/>
</dbReference>
<dbReference type="OrthoDB" id="308933at2"/>
<dbReference type="Pfam" id="PF20469">
    <property type="entry name" value="OLD-like_TOPRIM"/>
    <property type="match status" value="1"/>
</dbReference>
<proteinExistence type="predicted"/>
<evidence type="ECO:0000313" key="3">
    <source>
        <dbReference type="EMBL" id="RAK47691.1"/>
    </source>
</evidence>
<evidence type="ECO:0000259" key="1">
    <source>
        <dbReference type="Pfam" id="PF13175"/>
    </source>
</evidence>
<dbReference type="CDD" id="cd01026">
    <property type="entry name" value="TOPRIM_OLD"/>
    <property type="match status" value="1"/>
</dbReference>
<dbReference type="Pfam" id="PF13175">
    <property type="entry name" value="AAA_15"/>
    <property type="match status" value="1"/>
</dbReference>
<keyword evidence="3" id="KW-0614">Plasmid</keyword>
<protein>
    <submittedName>
        <fullName evidence="3">ATP-dependent endonuclease</fullName>
    </submittedName>
</protein>
<organism evidence="3 4">
    <name type="scientific">Macrococcoides bohemicum</name>
    <dbReference type="NCBI Taxonomy" id="1903056"/>
    <lineage>
        <taxon>Bacteria</taxon>
        <taxon>Bacillati</taxon>
        <taxon>Bacillota</taxon>
        <taxon>Bacilli</taxon>
        <taxon>Bacillales</taxon>
        <taxon>Staphylococcaceae</taxon>
        <taxon>Macrococcoides</taxon>
    </lineage>
</organism>
<dbReference type="PANTHER" id="PTHR43581:SF4">
    <property type="entry name" value="ATP_GTP PHOSPHATASE"/>
    <property type="match status" value="1"/>
</dbReference>
<dbReference type="Proteomes" id="UP000249579">
    <property type="component" value="Plasmid pZKMB2"/>
</dbReference>
<dbReference type="RefSeq" id="WP_111744490.1">
    <property type="nucleotide sequence ID" value="NZ_CM009973.1"/>
</dbReference>